<dbReference type="PANTHER" id="PTHR22939:SF129">
    <property type="entry name" value="SERINE PROTEASE HTRA2, MITOCHONDRIAL"/>
    <property type="match status" value="1"/>
</dbReference>
<dbReference type="AlphaFoldDB" id="A0A455T2V1"/>
<dbReference type="SUPFAM" id="SSF50494">
    <property type="entry name" value="Trypsin-like serine proteases"/>
    <property type="match status" value="1"/>
</dbReference>
<proteinExistence type="predicted"/>
<feature type="region of interest" description="Disordered" evidence="1">
    <location>
        <begin position="458"/>
        <end position="675"/>
    </location>
</feature>
<keyword evidence="2" id="KW-1133">Transmembrane helix</keyword>
<organism evidence="3">
    <name type="scientific">Thermogemmatispora argillosa</name>
    <dbReference type="NCBI Taxonomy" id="2045280"/>
    <lineage>
        <taxon>Bacteria</taxon>
        <taxon>Bacillati</taxon>
        <taxon>Chloroflexota</taxon>
        <taxon>Ktedonobacteria</taxon>
        <taxon>Thermogemmatisporales</taxon>
        <taxon>Thermogemmatisporaceae</taxon>
        <taxon>Thermogemmatispora</taxon>
    </lineage>
</organism>
<dbReference type="InterPro" id="IPR009003">
    <property type="entry name" value="Peptidase_S1_PA"/>
</dbReference>
<evidence type="ECO:0008006" key="4">
    <source>
        <dbReference type="Google" id="ProtNLM"/>
    </source>
</evidence>
<feature type="compositionally biased region" description="Low complexity" evidence="1">
    <location>
        <begin position="532"/>
        <end position="553"/>
    </location>
</feature>
<evidence type="ECO:0000313" key="3">
    <source>
        <dbReference type="EMBL" id="BBH94136.1"/>
    </source>
</evidence>
<keyword evidence="2" id="KW-0472">Membrane</keyword>
<feature type="compositionally biased region" description="Low complexity" evidence="1">
    <location>
        <begin position="577"/>
        <end position="589"/>
    </location>
</feature>
<dbReference type="InterPro" id="IPR043504">
    <property type="entry name" value="Peptidase_S1_PA_chymotrypsin"/>
</dbReference>
<evidence type="ECO:0000256" key="1">
    <source>
        <dbReference type="SAM" id="MobiDB-lite"/>
    </source>
</evidence>
<accession>A0A455T2V1</accession>
<keyword evidence="2" id="KW-0812">Transmembrane</keyword>
<gene>
    <name evidence="3" type="ORF">KTA_23350</name>
</gene>
<protein>
    <recommendedName>
        <fullName evidence="4">Trypsin-like serine protease</fullName>
    </recommendedName>
</protein>
<feature type="transmembrane region" description="Helical" evidence="2">
    <location>
        <begin position="425"/>
        <end position="449"/>
    </location>
</feature>
<feature type="compositionally biased region" description="Polar residues" evidence="1">
    <location>
        <begin position="466"/>
        <end position="475"/>
    </location>
</feature>
<feature type="compositionally biased region" description="Pro residues" evidence="1">
    <location>
        <begin position="493"/>
        <end position="518"/>
    </location>
</feature>
<dbReference type="Pfam" id="PF13365">
    <property type="entry name" value="Trypsin_2"/>
    <property type="match status" value="1"/>
</dbReference>
<dbReference type="EMBL" id="AP019377">
    <property type="protein sequence ID" value="BBH94136.1"/>
    <property type="molecule type" value="Genomic_DNA"/>
</dbReference>
<feature type="transmembrane region" description="Helical" evidence="2">
    <location>
        <begin position="25"/>
        <end position="46"/>
    </location>
</feature>
<dbReference type="Gene3D" id="2.40.10.120">
    <property type="match status" value="1"/>
</dbReference>
<dbReference type="PANTHER" id="PTHR22939">
    <property type="entry name" value="SERINE PROTEASE FAMILY S1C HTRA-RELATED"/>
    <property type="match status" value="1"/>
</dbReference>
<evidence type="ECO:0000256" key="2">
    <source>
        <dbReference type="SAM" id="Phobius"/>
    </source>
</evidence>
<sequence>MNHHVTTSVETGSSSPRKERTIARVLYSLLVSICFICGPTLLVGSLTGATARAGGVPGGNIQDPVVKAVDIARPAVVRIVTQMNGRLTVQFSAASSVTFPLDGGSYALAALGTGTFISAHGDILTADHVINPPHDDALNAVLIKAAAPDVATYYNRTIARGQSLSADQMEQALLNGQFPSLPSYASPVSAVYLSTDYSGPLTANRLRDVPAMYFAQVDRIEQESPPDQRDIAIVHVNMEDTPSVQLGDSSAVQVQDNLTIIGFPGNADVSMRPTDFLTSSVNRIFVSSIKTTDSGAQVIQVGGNVEQGDSGGPALDSQGHVVGIVSFGTPGGTSFLQASNSARALIQNLHLNTDPGPFQRAWSQAFNDYASTAPGHWHRAAQEFAALAARYPAFKAVIPYLNYARQQAAHEQTATTTNQSEPVSLLLIGVAALGIAVIAVLAGGTIFLLRRRRPAAATPTLSAASKTQGYGSPQGTPLAPVLYSSQTQAGTSPPRPPGGAPLPGGPIAPPTPQTPWPASPGGQISTPPQPSARPAAPAGAPPAHAASQQSPAARTAPSSYPPIDPGDEATLVPFGGPPRAARPRGQGQPWLAGGGQATPQPTHPGGPPTASAAPSRNSEIRAAPWAGQAPPSAPQSPTEQLRPWPCGHMNRPQARYCSTCGEPAPPPPTVRRIEQ</sequence>
<dbReference type="Gene3D" id="2.40.10.10">
    <property type="entry name" value="Trypsin-like serine proteases"/>
    <property type="match status" value="1"/>
</dbReference>
<name>A0A455T2V1_9CHLR</name>
<reference evidence="3" key="1">
    <citation type="submission" date="2018-12" db="EMBL/GenBank/DDBJ databases">
        <title>Novel natural products biosynthetic potential of the class Ktedonobacteria.</title>
        <authorList>
            <person name="Zheng Y."/>
            <person name="Saitou A."/>
            <person name="Wang C.M."/>
            <person name="Toyoda A."/>
            <person name="Minakuchi Y."/>
            <person name="Sekiguchi Y."/>
            <person name="Ueda K."/>
            <person name="Takano H."/>
            <person name="Sakai Y."/>
            <person name="Yokota A."/>
            <person name="Yabe S."/>
        </authorList>
    </citation>
    <scope>NUCLEOTIDE SEQUENCE</scope>
    <source>
        <strain evidence="3">A3-2</strain>
    </source>
</reference>